<sequence length="309" mass="31474">MADESTREPAPEVTVPADSAPDGAVIVGVDGQEHDSTVVTWAADEAASLGRPLHLQEVVDLGISLMAGEGYLPMTSLPADTLEGEASTLARAAQVARARQPELAVTASSVPGSVAGVLVELSRSATAIVVGGGGEPSRPFVGSTALSVAAHAQCPAVVLPDQLTGASGRVVVGVDGSKQSGAAVDYALSYAARHGATLRCVVAWSVEVVDGAVVTEPGTPEWDAVETKHRALVERVLADRRTAFPDVPVEIEIRRGKAATALLEAAQGADLLVVGSRGRGGFTGMLLGSVSKRVLEGSTMPVAVLHKGE</sequence>
<comment type="similarity">
    <text evidence="1">Belongs to the universal stress protein A family.</text>
</comment>
<dbReference type="RefSeq" id="WP_142004443.1">
    <property type="nucleotide sequence ID" value="NZ_CAJTBP010000001.1"/>
</dbReference>
<feature type="region of interest" description="Disordered" evidence="2">
    <location>
        <begin position="1"/>
        <end position="20"/>
    </location>
</feature>
<feature type="domain" description="UspA" evidence="3">
    <location>
        <begin position="25"/>
        <end position="160"/>
    </location>
</feature>
<evidence type="ECO:0000313" key="4">
    <source>
        <dbReference type="EMBL" id="TQL32324.1"/>
    </source>
</evidence>
<gene>
    <name evidence="4" type="ORF">FB554_0445</name>
</gene>
<dbReference type="AlphaFoldDB" id="A0A542X956"/>
<dbReference type="InterPro" id="IPR014729">
    <property type="entry name" value="Rossmann-like_a/b/a_fold"/>
</dbReference>
<evidence type="ECO:0000256" key="2">
    <source>
        <dbReference type="SAM" id="MobiDB-lite"/>
    </source>
</evidence>
<evidence type="ECO:0000259" key="3">
    <source>
        <dbReference type="Pfam" id="PF00582"/>
    </source>
</evidence>
<comment type="caution">
    <text evidence="4">The sequence shown here is derived from an EMBL/GenBank/DDBJ whole genome shotgun (WGS) entry which is preliminary data.</text>
</comment>
<dbReference type="Gene3D" id="3.40.50.620">
    <property type="entry name" value="HUPs"/>
    <property type="match status" value="2"/>
</dbReference>
<dbReference type="Proteomes" id="UP000318336">
    <property type="component" value="Unassembled WGS sequence"/>
</dbReference>
<protein>
    <submittedName>
        <fullName evidence="4">Nucleotide-binding universal stress UspA family protein</fullName>
    </submittedName>
</protein>
<feature type="compositionally biased region" description="Basic and acidic residues" evidence="2">
    <location>
        <begin position="1"/>
        <end position="10"/>
    </location>
</feature>
<reference evidence="4 5" key="1">
    <citation type="submission" date="2019-06" db="EMBL/GenBank/DDBJ databases">
        <title>Sequencing the genomes of 1000 actinobacteria strains.</title>
        <authorList>
            <person name="Klenk H.-P."/>
        </authorList>
    </citation>
    <scope>NUCLEOTIDE SEQUENCE [LARGE SCALE GENOMIC DNA]</scope>
    <source>
        <strain evidence="4 5">DSM 24617</strain>
    </source>
</reference>
<keyword evidence="5" id="KW-1185">Reference proteome</keyword>
<dbReference type="PANTHER" id="PTHR46268:SF6">
    <property type="entry name" value="UNIVERSAL STRESS PROTEIN UP12"/>
    <property type="match status" value="1"/>
</dbReference>
<dbReference type="Pfam" id="PF00582">
    <property type="entry name" value="Usp"/>
    <property type="match status" value="2"/>
</dbReference>
<evidence type="ECO:0000256" key="1">
    <source>
        <dbReference type="ARBA" id="ARBA00008791"/>
    </source>
</evidence>
<organism evidence="4 5">
    <name type="scientific">Barrientosiimonas humi</name>
    <dbReference type="NCBI Taxonomy" id="999931"/>
    <lineage>
        <taxon>Bacteria</taxon>
        <taxon>Bacillati</taxon>
        <taxon>Actinomycetota</taxon>
        <taxon>Actinomycetes</taxon>
        <taxon>Micrococcales</taxon>
        <taxon>Dermacoccaceae</taxon>
        <taxon>Barrientosiimonas</taxon>
    </lineage>
</organism>
<feature type="domain" description="UspA" evidence="3">
    <location>
        <begin position="169"/>
        <end position="305"/>
    </location>
</feature>
<dbReference type="PANTHER" id="PTHR46268">
    <property type="entry name" value="STRESS RESPONSE PROTEIN NHAX"/>
    <property type="match status" value="1"/>
</dbReference>
<accession>A0A542X956</accession>
<evidence type="ECO:0000313" key="5">
    <source>
        <dbReference type="Proteomes" id="UP000318336"/>
    </source>
</evidence>
<dbReference type="EMBL" id="VFOK01000001">
    <property type="protein sequence ID" value="TQL32324.1"/>
    <property type="molecule type" value="Genomic_DNA"/>
</dbReference>
<dbReference type="InterPro" id="IPR006016">
    <property type="entry name" value="UspA"/>
</dbReference>
<proteinExistence type="inferred from homology"/>
<dbReference type="PRINTS" id="PR01438">
    <property type="entry name" value="UNVRSLSTRESS"/>
</dbReference>
<dbReference type="SUPFAM" id="SSF52402">
    <property type="entry name" value="Adenine nucleotide alpha hydrolases-like"/>
    <property type="match status" value="2"/>
</dbReference>
<dbReference type="InterPro" id="IPR006015">
    <property type="entry name" value="Universal_stress_UspA"/>
</dbReference>
<name>A0A542X956_9MICO</name>
<dbReference type="OrthoDB" id="6174426at2"/>